<keyword evidence="3 8" id="KW-0690">Ribosome biogenesis</keyword>
<comment type="similarity">
    <text evidence="1 8 9 10">Belongs to the TRAFAC class TrmE-Era-EngA-EngB-Septin-like GTPase superfamily. EngA (Der) GTPase family.</text>
</comment>
<evidence type="ECO:0000256" key="10">
    <source>
        <dbReference type="RuleBase" id="RU004481"/>
    </source>
</evidence>
<dbReference type="NCBIfam" id="TIGR00231">
    <property type="entry name" value="small_GTP"/>
    <property type="match status" value="2"/>
</dbReference>
<feature type="compositionally biased region" description="Basic and acidic residues" evidence="11">
    <location>
        <begin position="453"/>
        <end position="466"/>
    </location>
</feature>
<dbReference type="EMBL" id="LT629785">
    <property type="protein sequence ID" value="SDU20394.1"/>
    <property type="molecule type" value="Genomic_DNA"/>
</dbReference>
<dbReference type="GO" id="GO:0043022">
    <property type="term" value="F:ribosome binding"/>
    <property type="evidence" value="ECO:0007669"/>
    <property type="project" value="TreeGrafter"/>
</dbReference>
<reference evidence="14" key="1">
    <citation type="submission" date="2016-10" db="EMBL/GenBank/DDBJ databases">
        <authorList>
            <person name="Varghese N."/>
            <person name="Submissions S."/>
        </authorList>
    </citation>
    <scope>NUCLEOTIDE SEQUENCE [LARGE SCALE GENOMIC DNA]</scope>
    <source>
        <strain evidence="14">DSM 17875</strain>
    </source>
</reference>
<dbReference type="FunFam" id="3.40.50.300:FF:000057">
    <property type="entry name" value="GTPase Der"/>
    <property type="match status" value="1"/>
</dbReference>
<feature type="binding site" evidence="8">
    <location>
        <begin position="251"/>
        <end position="255"/>
    </location>
    <ligand>
        <name>GTP</name>
        <dbReference type="ChEBI" id="CHEBI:37565"/>
        <label>2</label>
    </ligand>
</feature>
<dbReference type="InterPro" id="IPR015946">
    <property type="entry name" value="KH_dom-like_a/b"/>
</dbReference>
<feature type="domain" description="EngA-type G" evidence="12">
    <location>
        <begin position="3"/>
        <end position="166"/>
    </location>
</feature>
<dbReference type="PANTHER" id="PTHR43834:SF6">
    <property type="entry name" value="GTPASE DER"/>
    <property type="match status" value="1"/>
</dbReference>
<dbReference type="InterPro" id="IPR032859">
    <property type="entry name" value="KH_dom-like"/>
</dbReference>
<dbReference type="InterPro" id="IPR005225">
    <property type="entry name" value="Small_GTP-bd"/>
</dbReference>
<accession>A0A1H2GLJ7</accession>
<evidence type="ECO:0000256" key="1">
    <source>
        <dbReference type="ARBA" id="ARBA00008279"/>
    </source>
</evidence>
<evidence type="ECO:0000259" key="12">
    <source>
        <dbReference type="PROSITE" id="PS51712"/>
    </source>
</evidence>
<organism evidence="13 14">
    <name type="scientific">Pseudomonas pohangensis</name>
    <dbReference type="NCBI Taxonomy" id="364197"/>
    <lineage>
        <taxon>Bacteria</taxon>
        <taxon>Pseudomonadati</taxon>
        <taxon>Pseudomonadota</taxon>
        <taxon>Gammaproteobacteria</taxon>
        <taxon>Pseudomonadales</taxon>
        <taxon>Pseudomonadaceae</taxon>
        <taxon>Pseudomonas</taxon>
    </lineage>
</organism>
<dbReference type="InterPro" id="IPR027417">
    <property type="entry name" value="P-loop_NTPase"/>
</dbReference>
<dbReference type="InterPro" id="IPR006073">
    <property type="entry name" value="GTP-bd"/>
</dbReference>
<feature type="binding site" evidence="8">
    <location>
        <begin position="204"/>
        <end position="211"/>
    </location>
    <ligand>
        <name>GTP</name>
        <dbReference type="ChEBI" id="CHEBI:37565"/>
        <label>2</label>
    </ligand>
</feature>
<protein>
    <recommendedName>
        <fullName evidence="2 8">GTPase Der</fullName>
    </recommendedName>
    <alternativeName>
        <fullName evidence="7 8">GTP-binding protein EngA</fullName>
    </alternativeName>
</protein>
<evidence type="ECO:0000256" key="9">
    <source>
        <dbReference type="PROSITE-ProRule" id="PRU01049"/>
    </source>
</evidence>
<dbReference type="FunFam" id="3.40.50.300:FF:000040">
    <property type="entry name" value="GTPase Der"/>
    <property type="match status" value="1"/>
</dbReference>
<keyword evidence="14" id="KW-1185">Reference proteome</keyword>
<dbReference type="NCBIfam" id="TIGR03594">
    <property type="entry name" value="GTPase_EngA"/>
    <property type="match status" value="1"/>
</dbReference>
<feature type="binding site" evidence="8">
    <location>
        <begin position="56"/>
        <end position="60"/>
    </location>
    <ligand>
        <name>GTP</name>
        <dbReference type="ChEBI" id="CHEBI:37565"/>
        <label>1</label>
    </ligand>
</feature>
<comment type="subunit">
    <text evidence="8">Associates with the 50S ribosomal subunit.</text>
</comment>
<dbReference type="GO" id="GO:0042254">
    <property type="term" value="P:ribosome biogenesis"/>
    <property type="evidence" value="ECO:0007669"/>
    <property type="project" value="UniProtKB-KW"/>
</dbReference>
<keyword evidence="4 10" id="KW-0677">Repeat</keyword>
<evidence type="ECO:0000256" key="11">
    <source>
        <dbReference type="SAM" id="MobiDB-lite"/>
    </source>
</evidence>
<evidence type="ECO:0000256" key="3">
    <source>
        <dbReference type="ARBA" id="ARBA00022517"/>
    </source>
</evidence>
<evidence type="ECO:0000256" key="7">
    <source>
        <dbReference type="ARBA" id="ARBA00032345"/>
    </source>
</evidence>
<dbReference type="PANTHER" id="PTHR43834">
    <property type="entry name" value="GTPASE DER"/>
    <property type="match status" value="1"/>
</dbReference>
<dbReference type="PIRSF" id="PIRSF006485">
    <property type="entry name" value="GTP-binding_EngA"/>
    <property type="match status" value="1"/>
</dbReference>
<feature type="compositionally biased region" description="Basic residues" evidence="11">
    <location>
        <begin position="472"/>
        <end position="492"/>
    </location>
</feature>
<feature type="domain" description="EngA-type G" evidence="12">
    <location>
        <begin position="198"/>
        <end position="371"/>
    </location>
</feature>
<dbReference type="CDD" id="cd01895">
    <property type="entry name" value="EngA2"/>
    <property type="match status" value="1"/>
</dbReference>
<dbReference type="RefSeq" id="WP_090195475.1">
    <property type="nucleotide sequence ID" value="NZ_LT629785.1"/>
</dbReference>
<proteinExistence type="inferred from homology"/>
<dbReference type="SUPFAM" id="SSF52540">
    <property type="entry name" value="P-loop containing nucleoside triphosphate hydrolases"/>
    <property type="match status" value="2"/>
</dbReference>
<comment type="function">
    <text evidence="8 10">GTPase that plays an essential role in the late steps of ribosome biogenesis.</text>
</comment>
<dbReference type="Gene3D" id="3.30.300.20">
    <property type="match status" value="1"/>
</dbReference>
<evidence type="ECO:0000256" key="2">
    <source>
        <dbReference type="ARBA" id="ARBA00020953"/>
    </source>
</evidence>
<evidence type="ECO:0000313" key="14">
    <source>
        <dbReference type="Proteomes" id="UP000243232"/>
    </source>
</evidence>
<dbReference type="PROSITE" id="PS51712">
    <property type="entry name" value="G_ENGA"/>
    <property type="match status" value="2"/>
</dbReference>
<evidence type="ECO:0000256" key="8">
    <source>
        <dbReference type="HAMAP-Rule" id="MF_00195"/>
    </source>
</evidence>
<feature type="binding site" evidence="8">
    <location>
        <begin position="118"/>
        <end position="121"/>
    </location>
    <ligand>
        <name>GTP</name>
        <dbReference type="ChEBI" id="CHEBI:37565"/>
        <label>1</label>
    </ligand>
</feature>
<dbReference type="OrthoDB" id="9805918at2"/>
<dbReference type="Gene3D" id="3.40.50.300">
    <property type="entry name" value="P-loop containing nucleotide triphosphate hydrolases"/>
    <property type="match status" value="2"/>
</dbReference>
<dbReference type="STRING" id="364197.SAMN05216296_2382"/>
<dbReference type="AlphaFoldDB" id="A0A1H2GLJ7"/>
<gene>
    <name evidence="8" type="primary">der</name>
    <name evidence="13" type="ORF">SAMN05216296_2382</name>
</gene>
<dbReference type="Pfam" id="PF14714">
    <property type="entry name" value="KH_dom-like"/>
    <property type="match status" value="1"/>
</dbReference>
<dbReference type="CDD" id="cd01894">
    <property type="entry name" value="EngA1"/>
    <property type="match status" value="1"/>
</dbReference>
<evidence type="ECO:0000256" key="5">
    <source>
        <dbReference type="ARBA" id="ARBA00022741"/>
    </source>
</evidence>
<feature type="binding site" evidence="8">
    <location>
        <begin position="9"/>
        <end position="16"/>
    </location>
    <ligand>
        <name>GTP</name>
        <dbReference type="ChEBI" id="CHEBI:37565"/>
        <label>1</label>
    </ligand>
</feature>
<feature type="region of interest" description="Disordered" evidence="11">
    <location>
        <begin position="453"/>
        <end position="492"/>
    </location>
</feature>
<evidence type="ECO:0000313" key="13">
    <source>
        <dbReference type="EMBL" id="SDU20394.1"/>
    </source>
</evidence>
<keyword evidence="5 8" id="KW-0547">Nucleotide-binding</keyword>
<dbReference type="InterPro" id="IPR031166">
    <property type="entry name" value="G_ENGA"/>
</dbReference>
<evidence type="ECO:0000256" key="6">
    <source>
        <dbReference type="ARBA" id="ARBA00023134"/>
    </source>
</evidence>
<keyword evidence="6 8" id="KW-0342">GTP-binding</keyword>
<dbReference type="Pfam" id="PF01926">
    <property type="entry name" value="MMR_HSR1"/>
    <property type="match status" value="2"/>
</dbReference>
<feature type="binding site" evidence="8">
    <location>
        <begin position="316"/>
        <end position="319"/>
    </location>
    <ligand>
        <name>GTP</name>
        <dbReference type="ChEBI" id="CHEBI:37565"/>
        <label>2</label>
    </ligand>
</feature>
<sequence length="492" mass="55028">MVPVIALVGRPNVGKSTLFNRLTRTRDAIVAEFAGLTRDRQYGEAQWEGRSYIVIDTGGISGDEEGIDAKMAEQSLQAIEEADAVLFMVDSRAGMTAADQMIGEHLRKRNKRCFVVANKVDTVDPDIARAEFSPLGLGDAIPIAAAHGRGISSMLEVALGIFPKDEVEEAFVEGEEAEDVAEGEEARRIPGPSEKDGIKIAIIGRPNVGKSTLVNRMLGEDRVIVYDQPGTTRDSIYIPFERDEEKYTLIDTAGVRRRGKIFEAVEKFSVVKTLQAIKDANVVIFVMDAREGVVEHDLNLLGFVLETGRALVIALNKWDGMETSEKDYVKTELERRLMFVDYCDIHFISAKHGTGVGHLYKSVQAAFKSAITRWPTNRLTQILEDAVQEHQPPMVGSRRIKLRYAHLGGANPPIIVIHGNQVEAVPKSYSRYLENTYRRVLKLVGTPLRIEYKGGENPYEGKKNSLTDRQVNKKRRMMSHHKKAEKKRRDKK</sequence>
<dbReference type="Proteomes" id="UP000243232">
    <property type="component" value="Chromosome I"/>
</dbReference>
<evidence type="ECO:0000256" key="4">
    <source>
        <dbReference type="ARBA" id="ARBA00022737"/>
    </source>
</evidence>
<dbReference type="FunFam" id="3.30.300.20:FF:000004">
    <property type="entry name" value="GTPase Der"/>
    <property type="match status" value="1"/>
</dbReference>
<dbReference type="GO" id="GO:0005525">
    <property type="term" value="F:GTP binding"/>
    <property type="evidence" value="ECO:0007669"/>
    <property type="project" value="UniProtKB-UniRule"/>
</dbReference>
<name>A0A1H2GLJ7_9PSED</name>
<dbReference type="HAMAP" id="MF_00195">
    <property type="entry name" value="GTPase_Der"/>
    <property type="match status" value="1"/>
</dbReference>
<dbReference type="InterPro" id="IPR016484">
    <property type="entry name" value="GTPase_Der"/>
</dbReference>
<dbReference type="PRINTS" id="PR00326">
    <property type="entry name" value="GTP1OBG"/>
</dbReference>